<dbReference type="Proteomes" id="UP000260457">
    <property type="component" value="Chromosome"/>
</dbReference>
<sequence length="399" mass="44680">MVSMKDIGNKLSKATSKVADTTQKLLMGVGEDLEGLIDNTRECINSALDCGGNIYKEIDDFRNKNILRIIDHHIAINQLLLEIGTIPIELIREVYDRVQKELRKEIKPVIYKVINPKAAVWDGNVELEEISIPYTFPENRTPFIFIHGAFNKQNKDTAFDFYKPFEDEVKMFKDLPTEFKYIDIYIVSYDTELTDEYEWIIRKGFELSLGPITDPEPNPEPNMFAAVFWSELIKRAEEVGDALVPFLKGIAEQVNKEQIGRGTIISHSLGCHVFAHAAQSFIKESGGTSSIFSEWLCMAAALPMGSLEPGGKYSEANKAIDVDNPSVGVYHSYLDGILSTAYIAATGNLAIGQVGVLMKQSNIYNRNVTLEVNVIHTISDGYFAKLGEELYGHFHINPG</sequence>
<protein>
    <recommendedName>
        <fullName evidence="3">Alpha/beta hydrolase</fullName>
    </recommendedName>
</protein>
<keyword evidence="2" id="KW-1185">Reference proteome</keyword>
<proteinExistence type="predicted"/>
<reference evidence="1 2" key="1">
    <citation type="submission" date="2018-07" db="EMBL/GenBank/DDBJ databases">
        <title>The molecular basis for the intramolecular migration of carboxyl group in the catabolism of para-hydroxybenzoate via gentisate.</title>
        <authorList>
            <person name="Zhao H."/>
            <person name="Xu Y."/>
            <person name="Lin S."/>
            <person name="Spain J.C."/>
            <person name="Zhou N.-Y."/>
        </authorList>
    </citation>
    <scope>NUCLEOTIDE SEQUENCE [LARGE SCALE GENOMIC DNA]</scope>
    <source>
        <strain evidence="1 2">PHB-7a</strain>
    </source>
</reference>
<dbReference type="RefSeq" id="WP_116820628.1">
    <property type="nucleotide sequence ID" value="NZ_CP030926.1"/>
</dbReference>
<accession>A0ABN5MW28</accession>
<dbReference type="GeneID" id="95396959"/>
<dbReference type="EMBL" id="CP030926">
    <property type="protein sequence ID" value="AXN37234.1"/>
    <property type="molecule type" value="Genomic_DNA"/>
</dbReference>
<gene>
    <name evidence="1" type="ORF">DTO10_01675</name>
</gene>
<evidence type="ECO:0000313" key="1">
    <source>
        <dbReference type="EMBL" id="AXN37234.1"/>
    </source>
</evidence>
<organism evidence="1 2">
    <name type="scientific">Peribacillus butanolivorans</name>
    <dbReference type="NCBI Taxonomy" id="421767"/>
    <lineage>
        <taxon>Bacteria</taxon>
        <taxon>Bacillati</taxon>
        <taxon>Bacillota</taxon>
        <taxon>Bacilli</taxon>
        <taxon>Bacillales</taxon>
        <taxon>Bacillaceae</taxon>
        <taxon>Peribacillus</taxon>
    </lineage>
</organism>
<name>A0ABN5MW28_9BACI</name>
<evidence type="ECO:0008006" key="3">
    <source>
        <dbReference type="Google" id="ProtNLM"/>
    </source>
</evidence>
<evidence type="ECO:0000313" key="2">
    <source>
        <dbReference type="Proteomes" id="UP000260457"/>
    </source>
</evidence>